<dbReference type="Gene3D" id="3.40.50.1820">
    <property type="entry name" value="alpha/beta hydrolase"/>
    <property type="match status" value="1"/>
</dbReference>
<dbReference type="EMBL" id="BAAFZP010000002">
    <property type="protein sequence ID" value="GAB1584765.1"/>
    <property type="molecule type" value="Genomic_DNA"/>
</dbReference>
<evidence type="ECO:0000313" key="2">
    <source>
        <dbReference type="EMBL" id="GAB1584765.1"/>
    </source>
</evidence>
<proteinExistence type="predicted"/>
<dbReference type="InterPro" id="IPR000073">
    <property type="entry name" value="AB_hydrolase_1"/>
</dbReference>
<keyword evidence="3" id="KW-1185">Reference proteome</keyword>
<feature type="domain" description="AB hydrolase-1" evidence="1">
    <location>
        <begin position="9"/>
        <end position="61"/>
    </location>
</feature>
<dbReference type="Pfam" id="PF12697">
    <property type="entry name" value="Abhydrolase_6"/>
    <property type="match status" value="1"/>
</dbReference>
<evidence type="ECO:0000313" key="3">
    <source>
        <dbReference type="Proteomes" id="UP001628091"/>
    </source>
</evidence>
<sequence length="71" mass="8220">MPITQLAGVRAPVTVVIGEKDKFIRTEYAEYLARSIPGAELIVFPDVSHFPPLQRPETFNREMLRFLDRFK</sequence>
<comment type="caution">
    <text evidence="2">The sequence shown here is derived from an EMBL/GenBank/DDBJ whole genome shotgun (WGS) entry which is preliminary data.</text>
</comment>
<dbReference type="SUPFAM" id="SSF53474">
    <property type="entry name" value="alpha/beta-Hydrolases"/>
    <property type="match status" value="1"/>
</dbReference>
<dbReference type="InterPro" id="IPR029058">
    <property type="entry name" value="AB_hydrolase_fold"/>
</dbReference>
<organism evidence="2 3">
    <name type="scientific">Phyllobacterium phragmitis</name>
    <dbReference type="NCBI Taxonomy" id="2670329"/>
    <lineage>
        <taxon>Bacteria</taxon>
        <taxon>Pseudomonadati</taxon>
        <taxon>Pseudomonadota</taxon>
        <taxon>Alphaproteobacteria</taxon>
        <taxon>Hyphomicrobiales</taxon>
        <taxon>Phyllobacteriaceae</taxon>
        <taxon>Phyllobacterium</taxon>
    </lineage>
</organism>
<protein>
    <recommendedName>
        <fullName evidence="1">AB hydrolase-1 domain-containing protein</fullName>
    </recommendedName>
</protein>
<gene>
    <name evidence="2" type="ORF">PPNSA23_47080</name>
</gene>
<evidence type="ECO:0000259" key="1">
    <source>
        <dbReference type="Pfam" id="PF12697"/>
    </source>
</evidence>
<accession>A0ABQ0H767</accession>
<reference evidence="2 3" key="1">
    <citation type="submission" date="2024-10" db="EMBL/GenBank/DDBJ databases">
        <title>Isolation, draft genome sequencing and identification of Phyllobacterium sp. NSA23, isolated from leaf soil.</title>
        <authorList>
            <person name="Akita H."/>
        </authorList>
    </citation>
    <scope>NUCLEOTIDE SEQUENCE [LARGE SCALE GENOMIC DNA]</scope>
    <source>
        <strain evidence="2 3">NSA23</strain>
    </source>
</reference>
<name>A0ABQ0H767_9HYPH</name>
<dbReference type="Proteomes" id="UP001628091">
    <property type="component" value="Unassembled WGS sequence"/>
</dbReference>